<keyword evidence="2 5" id="KW-0067">ATP-binding</keyword>
<dbReference type="InterPro" id="IPR027417">
    <property type="entry name" value="P-loop_NTPase"/>
</dbReference>
<dbReference type="InterPro" id="IPR017871">
    <property type="entry name" value="ABC_transporter-like_CS"/>
</dbReference>
<dbReference type="InterPro" id="IPR003593">
    <property type="entry name" value="AAA+_ATPase"/>
</dbReference>
<dbReference type="Pfam" id="PF00005">
    <property type="entry name" value="ABC_tran"/>
    <property type="match status" value="1"/>
</dbReference>
<feature type="domain" description="ABC transporter" evidence="4">
    <location>
        <begin position="29"/>
        <end position="253"/>
    </location>
</feature>
<protein>
    <submittedName>
        <fullName evidence="5">Tungstate transport system ATP-binding protein</fullName>
    </submittedName>
</protein>
<accession>A0A1H4AIH3</accession>
<dbReference type="InterPro" id="IPR003439">
    <property type="entry name" value="ABC_transporter-like_ATP-bd"/>
</dbReference>
<dbReference type="Gene3D" id="3.40.50.300">
    <property type="entry name" value="P-loop containing nucleotide triphosphate hydrolases"/>
    <property type="match status" value="1"/>
</dbReference>
<evidence type="ECO:0000256" key="1">
    <source>
        <dbReference type="ARBA" id="ARBA00022741"/>
    </source>
</evidence>
<feature type="region of interest" description="Disordered" evidence="3">
    <location>
        <begin position="1"/>
        <end position="21"/>
    </location>
</feature>
<sequence>MEERPDDRPDLPPHLRPEAREDGRGLWPVRIEDATLSAGGRRLLDGLSFALPAGGVTALMGPNGAGKSLALRMLAGLIRPDSGAVRWGAGETPIKGAVALVFQRPVLLRRSTAGNIDHALAIAGVPRRERAARRAGLLALAGLERLADRPARALSGGEAQRLALARALAARPRLLLLDEPTASLDPAAVAAIEDLARRIVAGGATVLLVTHDAGQARRLADRALFMHAGRIVEDAPAARLLAAPRSPQAQAYLAGRLLV</sequence>
<dbReference type="EMBL" id="FNQM01000004">
    <property type="protein sequence ID" value="SEA35424.1"/>
    <property type="molecule type" value="Genomic_DNA"/>
</dbReference>
<dbReference type="PROSITE" id="PS50893">
    <property type="entry name" value="ABC_TRANSPORTER_2"/>
    <property type="match status" value="1"/>
</dbReference>
<dbReference type="AlphaFoldDB" id="A0A1H4AIH3"/>
<dbReference type="PANTHER" id="PTHR43514">
    <property type="entry name" value="ABC TRANSPORTER I FAMILY MEMBER 10"/>
    <property type="match status" value="1"/>
</dbReference>
<evidence type="ECO:0000313" key="6">
    <source>
        <dbReference type="Proteomes" id="UP000198703"/>
    </source>
</evidence>
<dbReference type="PANTHER" id="PTHR43514:SF4">
    <property type="entry name" value="ABC TRANSPORTER I FAMILY MEMBER 10"/>
    <property type="match status" value="1"/>
</dbReference>
<dbReference type="PROSITE" id="PS00211">
    <property type="entry name" value="ABC_TRANSPORTER_1"/>
    <property type="match status" value="1"/>
</dbReference>
<dbReference type="SMART" id="SM00382">
    <property type="entry name" value="AAA"/>
    <property type="match status" value="1"/>
</dbReference>
<dbReference type="Proteomes" id="UP000198703">
    <property type="component" value="Unassembled WGS sequence"/>
</dbReference>
<evidence type="ECO:0000256" key="3">
    <source>
        <dbReference type="SAM" id="MobiDB-lite"/>
    </source>
</evidence>
<dbReference type="GO" id="GO:0005524">
    <property type="term" value="F:ATP binding"/>
    <property type="evidence" value="ECO:0007669"/>
    <property type="project" value="UniProtKB-KW"/>
</dbReference>
<dbReference type="GO" id="GO:0016887">
    <property type="term" value="F:ATP hydrolysis activity"/>
    <property type="evidence" value="ECO:0007669"/>
    <property type="project" value="InterPro"/>
</dbReference>
<gene>
    <name evidence="5" type="ORF">SAMN05444370_104233</name>
</gene>
<name>A0A1H4AIH3_9RHOB</name>
<dbReference type="STRING" id="89524.SAMN05444370_104233"/>
<dbReference type="SUPFAM" id="SSF52540">
    <property type="entry name" value="P-loop containing nucleoside triphosphate hydrolases"/>
    <property type="match status" value="1"/>
</dbReference>
<proteinExistence type="predicted"/>
<dbReference type="InterPro" id="IPR050334">
    <property type="entry name" value="Molybdenum_import_ModC"/>
</dbReference>
<keyword evidence="1" id="KW-0547">Nucleotide-binding</keyword>
<evidence type="ECO:0000313" key="5">
    <source>
        <dbReference type="EMBL" id="SEA35424.1"/>
    </source>
</evidence>
<reference evidence="5 6" key="1">
    <citation type="submission" date="2016-10" db="EMBL/GenBank/DDBJ databases">
        <authorList>
            <person name="de Groot N.N."/>
        </authorList>
    </citation>
    <scope>NUCLEOTIDE SEQUENCE [LARGE SCALE GENOMIC DNA]</scope>
    <source>
        <strain evidence="5 6">DSM 15345</strain>
    </source>
</reference>
<dbReference type="RefSeq" id="WP_245730984.1">
    <property type="nucleotide sequence ID" value="NZ_FNQM01000004.1"/>
</dbReference>
<keyword evidence="6" id="KW-1185">Reference proteome</keyword>
<evidence type="ECO:0000259" key="4">
    <source>
        <dbReference type="PROSITE" id="PS50893"/>
    </source>
</evidence>
<organism evidence="5 6">
    <name type="scientific">Rubrimonas cliftonensis</name>
    <dbReference type="NCBI Taxonomy" id="89524"/>
    <lineage>
        <taxon>Bacteria</taxon>
        <taxon>Pseudomonadati</taxon>
        <taxon>Pseudomonadota</taxon>
        <taxon>Alphaproteobacteria</taxon>
        <taxon>Rhodobacterales</taxon>
        <taxon>Paracoccaceae</taxon>
        <taxon>Rubrimonas</taxon>
    </lineage>
</organism>
<evidence type="ECO:0000256" key="2">
    <source>
        <dbReference type="ARBA" id="ARBA00022840"/>
    </source>
</evidence>